<dbReference type="Gene3D" id="3.10.310.70">
    <property type="match status" value="1"/>
</dbReference>
<proteinExistence type="predicted"/>
<dbReference type="CDD" id="cd01300">
    <property type="entry name" value="YtcJ_like"/>
    <property type="match status" value="1"/>
</dbReference>
<dbReference type="Proteomes" id="UP001500171">
    <property type="component" value="Unassembled WGS sequence"/>
</dbReference>
<feature type="domain" description="Amidohydrolase 3" evidence="1">
    <location>
        <begin position="55"/>
        <end position="573"/>
    </location>
</feature>
<dbReference type="SUPFAM" id="SSF51338">
    <property type="entry name" value="Composite domain of metallo-dependent hydrolases"/>
    <property type="match status" value="1"/>
</dbReference>
<comment type="caution">
    <text evidence="2">The sequence shown here is derived from an EMBL/GenBank/DDBJ whole genome shotgun (WGS) entry which is preliminary data.</text>
</comment>
<evidence type="ECO:0000259" key="1">
    <source>
        <dbReference type="Pfam" id="PF07969"/>
    </source>
</evidence>
<evidence type="ECO:0000313" key="2">
    <source>
        <dbReference type="EMBL" id="GAA5106629.1"/>
    </source>
</evidence>
<dbReference type="PANTHER" id="PTHR22642">
    <property type="entry name" value="IMIDAZOLONEPROPIONASE"/>
    <property type="match status" value="1"/>
</dbReference>
<dbReference type="PANTHER" id="PTHR22642:SF2">
    <property type="entry name" value="PROTEIN LONG AFTER FAR-RED 3"/>
    <property type="match status" value="1"/>
</dbReference>
<evidence type="ECO:0000313" key="3">
    <source>
        <dbReference type="Proteomes" id="UP001500171"/>
    </source>
</evidence>
<keyword evidence="3" id="KW-1185">Reference proteome</keyword>
<dbReference type="EMBL" id="BAABHY010000001">
    <property type="protein sequence ID" value="GAA5106629.1"/>
    <property type="molecule type" value="Genomic_DNA"/>
</dbReference>
<dbReference type="InterPro" id="IPR033932">
    <property type="entry name" value="YtcJ-like"/>
</dbReference>
<dbReference type="InterPro" id="IPR032466">
    <property type="entry name" value="Metal_Hydrolase"/>
</dbReference>
<dbReference type="Gene3D" id="3.20.20.140">
    <property type="entry name" value="Metal-dependent hydrolases"/>
    <property type="match status" value="1"/>
</dbReference>
<protein>
    <submittedName>
        <fullName evidence="2">Amidohydrolase</fullName>
    </submittedName>
</protein>
<dbReference type="Pfam" id="PF07969">
    <property type="entry name" value="Amidohydro_3"/>
    <property type="match status" value="1"/>
</dbReference>
<sequence length="575" mass="64317">MVTNHSYAETAYINGYIYTADSANNVCEAIAIAHGYIIATGTTKQIQYLVNQNTQVIDLQGKTMLPGIIDAHLHPFWGGLQLSGCHLDYASLTIEQTLAKIQHYLDQDPCVGIDDWLQVRGWLRQEVLPLGTDITRTDLDRLNTVRPVILFSNDCHTLVANTRALEKFGLNRHTPAPKDGKIGRRPDGELNGILEDAPAMRAFDSIPALNNKQAIEVAKLVQYELNKQGVTTVMDARSADLQFRAFKTLAEQDCLTIRLLGAAEITPDDAATLNDIPKALENVKAFAKTYSDEQWQPKPGLKISLVKFFIDGVLQAPLMTASLLKPYRINQGTHDQLNFIETDRFGDLYYDNTLLENLIIESSKAGFHPHMHTVGDGAIETMLNHIETLRTQYPHLNHIRPSLAHNELAAPHQYARFAQLNVIATLSFQWAGPTNEMIEQFYHMLGEARFNELEPCAKFLDAGAKIAFGSDWPIDPLNEWYDFKVAMTRTGYSPAGKITKQLKTDRCLTVTEVLRAATIDAAFMLSQEQHIGSIEIGKFADLIILDRNPFMIEAEDIENVKIISTIIGGKLVYQQ</sequence>
<dbReference type="Gene3D" id="2.30.40.10">
    <property type="entry name" value="Urease, subunit C, domain 1"/>
    <property type="match status" value="1"/>
</dbReference>
<dbReference type="RefSeq" id="WP_345488800.1">
    <property type="nucleotide sequence ID" value="NZ_BAABHY010000001.1"/>
</dbReference>
<accession>A0ABP9N110</accession>
<name>A0ABP9N110_9GAMM</name>
<organism evidence="2 3">
    <name type="scientific">Orbus sasakiae</name>
    <dbReference type="NCBI Taxonomy" id="1078475"/>
    <lineage>
        <taxon>Bacteria</taxon>
        <taxon>Pseudomonadati</taxon>
        <taxon>Pseudomonadota</taxon>
        <taxon>Gammaproteobacteria</taxon>
        <taxon>Orbales</taxon>
        <taxon>Orbaceae</taxon>
        <taxon>Orbus</taxon>
    </lineage>
</organism>
<gene>
    <name evidence="2" type="ORF">GCM10023211_06680</name>
</gene>
<dbReference type="InterPro" id="IPR011059">
    <property type="entry name" value="Metal-dep_hydrolase_composite"/>
</dbReference>
<reference evidence="3" key="1">
    <citation type="journal article" date="2019" name="Int. J. Syst. Evol. Microbiol.">
        <title>The Global Catalogue of Microorganisms (GCM) 10K type strain sequencing project: providing services to taxonomists for standard genome sequencing and annotation.</title>
        <authorList>
            <consortium name="The Broad Institute Genomics Platform"/>
            <consortium name="The Broad Institute Genome Sequencing Center for Infectious Disease"/>
            <person name="Wu L."/>
            <person name="Ma J."/>
        </authorList>
    </citation>
    <scope>NUCLEOTIDE SEQUENCE [LARGE SCALE GENOMIC DNA]</scope>
    <source>
        <strain evidence="3">JCM 18050</strain>
    </source>
</reference>
<dbReference type="InterPro" id="IPR013108">
    <property type="entry name" value="Amidohydro_3"/>
</dbReference>
<dbReference type="SUPFAM" id="SSF51556">
    <property type="entry name" value="Metallo-dependent hydrolases"/>
    <property type="match status" value="1"/>
</dbReference>